<dbReference type="GO" id="GO:0015074">
    <property type="term" value="P:DNA integration"/>
    <property type="evidence" value="ECO:0007669"/>
    <property type="project" value="InterPro"/>
</dbReference>
<dbReference type="AlphaFoldDB" id="A0A8K0G201"/>
<gene>
    <name evidence="3" type="ORF">ILUMI_20770</name>
</gene>
<dbReference type="Gene3D" id="3.30.420.10">
    <property type="entry name" value="Ribonuclease H-like superfamily/Ribonuclease H"/>
    <property type="match status" value="1"/>
</dbReference>
<dbReference type="Pfam" id="PF00665">
    <property type="entry name" value="rve"/>
    <property type="match status" value="1"/>
</dbReference>
<feature type="domain" description="Integrase catalytic" evidence="2">
    <location>
        <begin position="1"/>
        <end position="135"/>
    </location>
</feature>
<dbReference type="InterPro" id="IPR036397">
    <property type="entry name" value="RNaseH_sf"/>
</dbReference>
<proteinExistence type="predicted"/>
<dbReference type="Proteomes" id="UP000801492">
    <property type="component" value="Unassembled WGS sequence"/>
</dbReference>
<evidence type="ECO:0000259" key="2">
    <source>
        <dbReference type="PROSITE" id="PS50994"/>
    </source>
</evidence>
<dbReference type="GO" id="GO:0003676">
    <property type="term" value="F:nucleic acid binding"/>
    <property type="evidence" value="ECO:0007669"/>
    <property type="project" value="InterPro"/>
</dbReference>
<sequence length="287" mass="32466">MFLVITDTFTKWVEVYEVTRADSQSTIEVLREVCFRFGLPKTIVSDNGSQFTSAEFQKYCKLNGICHVILPVNHPFSNGAAENAVKSFKVGLKKALLDKGQESMKTALTRYLLMYWNFPPCTTGLSPSSLMLGRKVPIRFDLLFGDRCTKARKNQIKNYSGTRVISFEIGESAYAHCFNKTEWKEVEIVQRICEKLPERDSNRAGNFDLTKDLDNNENVGTRKDNGNADKIEDVGSQNDYSVARDRARREIKLPVRYKGYPHEKIEQQVVSDSPLAVTCGGKPKPST</sequence>
<dbReference type="PANTHER" id="PTHR37984">
    <property type="entry name" value="PROTEIN CBG26694"/>
    <property type="match status" value="1"/>
</dbReference>
<comment type="caution">
    <text evidence="3">The sequence shown here is derived from an EMBL/GenBank/DDBJ whole genome shotgun (WGS) entry which is preliminary data.</text>
</comment>
<dbReference type="PANTHER" id="PTHR37984:SF5">
    <property type="entry name" value="PROTEIN NYNRIN-LIKE"/>
    <property type="match status" value="1"/>
</dbReference>
<dbReference type="PROSITE" id="PS50994">
    <property type="entry name" value="INTEGRASE"/>
    <property type="match status" value="1"/>
</dbReference>
<evidence type="ECO:0000256" key="1">
    <source>
        <dbReference type="SAM" id="MobiDB-lite"/>
    </source>
</evidence>
<accession>A0A8K0G201</accession>
<dbReference type="InterPro" id="IPR050951">
    <property type="entry name" value="Retrovirus_Pol_polyprotein"/>
</dbReference>
<dbReference type="InterPro" id="IPR012337">
    <property type="entry name" value="RNaseH-like_sf"/>
</dbReference>
<organism evidence="3 4">
    <name type="scientific">Ignelater luminosus</name>
    <name type="common">Cucubano</name>
    <name type="synonym">Pyrophorus luminosus</name>
    <dbReference type="NCBI Taxonomy" id="2038154"/>
    <lineage>
        <taxon>Eukaryota</taxon>
        <taxon>Metazoa</taxon>
        <taxon>Ecdysozoa</taxon>
        <taxon>Arthropoda</taxon>
        <taxon>Hexapoda</taxon>
        <taxon>Insecta</taxon>
        <taxon>Pterygota</taxon>
        <taxon>Neoptera</taxon>
        <taxon>Endopterygota</taxon>
        <taxon>Coleoptera</taxon>
        <taxon>Polyphaga</taxon>
        <taxon>Elateriformia</taxon>
        <taxon>Elateroidea</taxon>
        <taxon>Elateridae</taxon>
        <taxon>Agrypninae</taxon>
        <taxon>Pyrophorini</taxon>
        <taxon>Ignelater</taxon>
    </lineage>
</organism>
<evidence type="ECO:0000313" key="3">
    <source>
        <dbReference type="EMBL" id="KAF2885372.1"/>
    </source>
</evidence>
<feature type="compositionally biased region" description="Basic and acidic residues" evidence="1">
    <location>
        <begin position="209"/>
        <end position="233"/>
    </location>
</feature>
<dbReference type="InterPro" id="IPR001584">
    <property type="entry name" value="Integrase_cat-core"/>
</dbReference>
<evidence type="ECO:0000313" key="4">
    <source>
        <dbReference type="Proteomes" id="UP000801492"/>
    </source>
</evidence>
<dbReference type="EMBL" id="VTPC01089961">
    <property type="protein sequence ID" value="KAF2885372.1"/>
    <property type="molecule type" value="Genomic_DNA"/>
</dbReference>
<dbReference type="OrthoDB" id="8065885at2759"/>
<protein>
    <recommendedName>
        <fullName evidence="2">Integrase catalytic domain-containing protein</fullName>
    </recommendedName>
</protein>
<keyword evidence="4" id="KW-1185">Reference proteome</keyword>
<feature type="region of interest" description="Disordered" evidence="1">
    <location>
        <begin position="204"/>
        <end position="236"/>
    </location>
</feature>
<reference evidence="3" key="1">
    <citation type="submission" date="2019-08" db="EMBL/GenBank/DDBJ databases">
        <title>The genome of the North American firefly Photinus pyralis.</title>
        <authorList>
            <consortium name="Photinus pyralis genome working group"/>
            <person name="Fallon T.R."/>
            <person name="Sander Lower S.E."/>
            <person name="Weng J.-K."/>
        </authorList>
    </citation>
    <scope>NUCLEOTIDE SEQUENCE</scope>
    <source>
        <strain evidence="3">TRF0915ILg1</strain>
        <tissue evidence="3">Whole body</tissue>
    </source>
</reference>
<dbReference type="SUPFAM" id="SSF53098">
    <property type="entry name" value="Ribonuclease H-like"/>
    <property type="match status" value="1"/>
</dbReference>
<name>A0A8K0G201_IGNLU</name>